<reference evidence="2" key="1">
    <citation type="submission" date="2023-03" db="EMBL/GenBank/DDBJ databases">
        <title>Massive genome expansion in bonnet fungi (Mycena s.s.) driven by repeated elements and novel gene families across ecological guilds.</title>
        <authorList>
            <consortium name="Lawrence Berkeley National Laboratory"/>
            <person name="Harder C.B."/>
            <person name="Miyauchi S."/>
            <person name="Viragh M."/>
            <person name="Kuo A."/>
            <person name="Thoen E."/>
            <person name="Andreopoulos B."/>
            <person name="Lu D."/>
            <person name="Skrede I."/>
            <person name="Drula E."/>
            <person name="Henrissat B."/>
            <person name="Morin E."/>
            <person name="Kohler A."/>
            <person name="Barry K."/>
            <person name="LaButti K."/>
            <person name="Morin E."/>
            <person name="Salamov A."/>
            <person name="Lipzen A."/>
            <person name="Mereny Z."/>
            <person name="Hegedus B."/>
            <person name="Baldrian P."/>
            <person name="Stursova M."/>
            <person name="Weitz H."/>
            <person name="Taylor A."/>
            <person name="Grigoriev I.V."/>
            <person name="Nagy L.G."/>
            <person name="Martin F."/>
            <person name="Kauserud H."/>
        </authorList>
    </citation>
    <scope>NUCLEOTIDE SEQUENCE</scope>
    <source>
        <strain evidence="2">CBHHK067</strain>
    </source>
</reference>
<accession>A0AAD7CR61</accession>
<sequence length="146" mass="15449">MPTGHPQALGEPRRAARALRVERSPLAVGGAAGALLDREACPRRLRNPRSGAWSYPEARGASVDGKPMLLGRRQPVVAAGRAGKASSTSLFEDEENRGCDVPIEGKTRMLQKGGDRWALRDRGGGPPQVCQTRPPTGIGARSQCGS</sequence>
<gene>
    <name evidence="2" type="ORF">B0H17DRAFT_1185542</name>
</gene>
<proteinExistence type="predicted"/>
<keyword evidence="3" id="KW-1185">Reference proteome</keyword>
<evidence type="ECO:0000313" key="2">
    <source>
        <dbReference type="EMBL" id="KAJ7659000.1"/>
    </source>
</evidence>
<name>A0AAD7CR61_MYCRO</name>
<dbReference type="Proteomes" id="UP001221757">
    <property type="component" value="Unassembled WGS sequence"/>
</dbReference>
<dbReference type="AlphaFoldDB" id="A0AAD7CR61"/>
<feature type="region of interest" description="Disordered" evidence="1">
    <location>
        <begin position="43"/>
        <end position="67"/>
    </location>
</feature>
<dbReference type="EMBL" id="JARKIE010000273">
    <property type="protein sequence ID" value="KAJ7659000.1"/>
    <property type="molecule type" value="Genomic_DNA"/>
</dbReference>
<feature type="region of interest" description="Disordered" evidence="1">
    <location>
        <begin position="117"/>
        <end position="146"/>
    </location>
</feature>
<evidence type="ECO:0000256" key="1">
    <source>
        <dbReference type="SAM" id="MobiDB-lite"/>
    </source>
</evidence>
<organism evidence="2 3">
    <name type="scientific">Mycena rosella</name>
    <name type="common">Pink bonnet</name>
    <name type="synonym">Agaricus rosellus</name>
    <dbReference type="NCBI Taxonomy" id="1033263"/>
    <lineage>
        <taxon>Eukaryota</taxon>
        <taxon>Fungi</taxon>
        <taxon>Dikarya</taxon>
        <taxon>Basidiomycota</taxon>
        <taxon>Agaricomycotina</taxon>
        <taxon>Agaricomycetes</taxon>
        <taxon>Agaricomycetidae</taxon>
        <taxon>Agaricales</taxon>
        <taxon>Marasmiineae</taxon>
        <taxon>Mycenaceae</taxon>
        <taxon>Mycena</taxon>
    </lineage>
</organism>
<protein>
    <submittedName>
        <fullName evidence="2">Uncharacterized protein</fullName>
    </submittedName>
</protein>
<evidence type="ECO:0000313" key="3">
    <source>
        <dbReference type="Proteomes" id="UP001221757"/>
    </source>
</evidence>
<feature type="region of interest" description="Disordered" evidence="1">
    <location>
        <begin position="79"/>
        <end position="103"/>
    </location>
</feature>
<comment type="caution">
    <text evidence="2">The sequence shown here is derived from an EMBL/GenBank/DDBJ whole genome shotgun (WGS) entry which is preliminary data.</text>
</comment>